<feature type="binding site" evidence="18">
    <location>
        <position position="195"/>
    </location>
    <ligand>
        <name>Ca(2+)</name>
        <dbReference type="ChEBI" id="CHEBI:29108"/>
        <label>3</label>
    </ligand>
</feature>
<evidence type="ECO:0000256" key="20">
    <source>
        <dbReference type="PIRSR" id="PIRSR621190-4"/>
    </source>
</evidence>
<evidence type="ECO:0000313" key="27">
    <source>
        <dbReference type="Proteomes" id="UP001591681"/>
    </source>
</evidence>
<feature type="binding site" evidence="18">
    <location>
        <position position="167"/>
    </location>
    <ligand>
        <name>Zn(2+)</name>
        <dbReference type="ChEBI" id="CHEBI:29105"/>
        <label>1</label>
    </ligand>
</feature>
<evidence type="ECO:0000256" key="14">
    <source>
        <dbReference type="ARBA" id="ARBA00023145"/>
    </source>
</evidence>
<keyword evidence="7 24" id="KW-0732">Signal</keyword>
<proteinExistence type="inferred from homology"/>
<dbReference type="PANTHER" id="PTHR10201">
    <property type="entry name" value="MATRIX METALLOPROTEINASE"/>
    <property type="match status" value="1"/>
</dbReference>
<protein>
    <recommendedName>
        <fullName evidence="25">Peptidase metallopeptidase domain-containing protein</fullName>
    </recommendedName>
</protein>
<dbReference type="Gene3D" id="3.40.390.10">
    <property type="entry name" value="Collagenase (Catalytic Domain)"/>
    <property type="match status" value="1"/>
</dbReference>
<reference evidence="26 27" key="1">
    <citation type="submission" date="2024-09" db="EMBL/GenBank/DDBJ databases">
        <title>A chromosome-level genome assembly of Gray's grenadier anchovy, Coilia grayii.</title>
        <authorList>
            <person name="Fu Z."/>
        </authorList>
    </citation>
    <scope>NUCLEOTIDE SEQUENCE [LARGE SCALE GENOMIC DNA]</scope>
    <source>
        <strain evidence="26">G4</strain>
        <tissue evidence="26">Muscle</tissue>
    </source>
</reference>
<feature type="binding site" evidence="18">
    <location>
        <position position="189"/>
    </location>
    <ligand>
        <name>Ca(2+)</name>
        <dbReference type="ChEBI" id="CHEBI:29108"/>
        <label>2</label>
    </ligand>
</feature>
<feature type="repeat" description="Hemopexin" evidence="22">
    <location>
        <begin position="279"/>
        <end position="328"/>
    </location>
</feature>
<keyword evidence="15 19" id="KW-1015">Disulfide bond</keyword>
<evidence type="ECO:0000256" key="3">
    <source>
        <dbReference type="ARBA" id="ARBA00022525"/>
    </source>
</evidence>
<feature type="repeat" description="Hemopexin" evidence="22">
    <location>
        <begin position="377"/>
        <end position="425"/>
    </location>
</feature>
<dbReference type="AlphaFoldDB" id="A0ABD1KGB2"/>
<comment type="subcellular location">
    <subcellularLocation>
        <location evidence="1">Secreted</location>
        <location evidence="1">Extracellular space</location>
        <location evidence="1">Extracellular matrix</location>
    </subcellularLocation>
</comment>
<feature type="signal peptide" evidence="24">
    <location>
        <begin position="1"/>
        <end position="18"/>
    </location>
</feature>
<evidence type="ECO:0000256" key="22">
    <source>
        <dbReference type="PROSITE-ProRule" id="PRU01011"/>
    </source>
</evidence>
<dbReference type="InterPro" id="IPR006026">
    <property type="entry name" value="Peptidase_Metallo"/>
</dbReference>
<feature type="binding site" description="in inhibited form" evidence="18">
    <location>
        <position position="89"/>
    </location>
    <ligand>
        <name>Zn(2+)</name>
        <dbReference type="ChEBI" id="CHEBI:29105"/>
        <label>2</label>
        <note>catalytic</note>
    </ligand>
</feature>
<dbReference type="Proteomes" id="UP001591681">
    <property type="component" value="Unassembled WGS sequence"/>
</dbReference>
<name>A0ABD1KGB2_9TELE</name>
<dbReference type="EMBL" id="JBHFQA010000006">
    <property type="protein sequence ID" value="KAL2098134.1"/>
    <property type="molecule type" value="Genomic_DNA"/>
</dbReference>
<dbReference type="FunFam" id="3.40.390.10:FF:000007">
    <property type="entry name" value="Collagenase 3"/>
    <property type="match status" value="1"/>
</dbReference>
<gene>
    <name evidence="26" type="ORF">ACEWY4_007341</name>
</gene>
<evidence type="ECO:0000256" key="19">
    <source>
        <dbReference type="PIRSR" id="PIRSR621190-3"/>
    </source>
</evidence>
<keyword evidence="14" id="KW-0865">Zymogen</keyword>
<feature type="domain" description="Peptidase metallopeptidase" evidence="25">
    <location>
        <begin position="102"/>
        <end position="262"/>
    </location>
</feature>
<evidence type="ECO:0000256" key="7">
    <source>
        <dbReference type="ARBA" id="ARBA00022729"/>
    </source>
</evidence>
<evidence type="ECO:0000256" key="13">
    <source>
        <dbReference type="ARBA" id="ARBA00023105"/>
    </source>
</evidence>
<feature type="repeat" description="Hemopexin" evidence="22">
    <location>
        <begin position="329"/>
        <end position="375"/>
    </location>
</feature>
<feature type="disulfide bond" evidence="19">
    <location>
        <begin position="282"/>
        <end position="469"/>
    </location>
</feature>
<feature type="binding site" evidence="18">
    <location>
        <position position="333"/>
    </location>
    <ligand>
        <name>Ca(2+)</name>
        <dbReference type="ChEBI" id="CHEBI:29108"/>
        <label>4</label>
    </ligand>
</feature>
<dbReference type="SUPFAM" id="SSF47090">
    <property type="entry name" value="PGBD-like"/>
    <property type="match status" value="1"/>
</dbReference>
<comment type="similarity">
    <text evidence="2">Belongs to the peptidase M10A family.</text>
</comment>
<keyword evidence="10 17" id="KW-0862">Zinc</keyword>
<feature type="binding site" evidence="18">
    <location>
        <position position="191"/>
    </location>
    <ligand>
        <name>Ca(2+)</name>
        <dbReference type="ChEBI" id="CHEBI:29108"/>
        <label>2</label>
    </ligand>
</feature>
<feature type="region of interest" description="Disordered" evidence="23">
    <location>
        <begin position="259"/>
        <end position="280"/>
    </location>
</feature>
<dbReference type="CDD" id="cd04278">
    <property type="entry name" value="ZnMc_MMP"/>
    <property type="match status" value="1"/>
</dbReference>
<evidence type="ECO:0000256" key="11">
    <source>
        <dbReference type="ARBA" id="ARBA00022837"/>
    </source>
</evidence>
<dbReference type="InterPro" id="IPR000585">
    <property type="entry name" value="Hemopexin-like_dom"/>
</dbReference>
<evidence type="ECO:0000256" key="10">
    <source>
        <dbReference type="ARBA" id="ARBA00022833"/>
    </source>
</evidence>
<evidence type="ECO:0000256" key="8">
    <source>
        <dbReference type="ARBA" id="ARBA00022737"/>
    </source>
</evidence>
<keyword evidence="8" id="KW-0677">Repeat</keyword>
<evidence type="ECO:0000313" key="26">
    <source>
        <dbReference type="EMBL" id="KAL2098134.1"/>
    </source>
</evidence>
<dbReference type="Gene3D" id="2.110.10.10">
    <property type="entry name" value="Hemopexin-like domain"/>
    <property type="match status" value="1"/>
</dbReference>
<dbReference type="PROSITE" id="PS51642">
    <property type="entry name" value="HEMOPEXIN_2"/>
    <property type="match status" value="3"/>
</dbReference>
<keyword evidence="6 17" id="KW-0479">Metal-binding</keyword>
<evidence type="ECO:0000256" key="24">
    <source>
        <dbReference type="SAM" id="SignalP"/>
    </source>
</evidence>
<dbReference type="PROSITE" id="PS00546">
    <property type="entry name" value="CYSTEINE_SWITCH"/>
    <property type="match status" value="1"/>
</dbReference>
<dbReference type="SUPFAM" id="SSF50923">
    <property type="entry name" value="Hemopexin-like domain"/>
    <property type="match status" value="1"/>
</dbReference>
<feature type="binding site" evidence="17">
    <location>
        <position position="226"/>
    </location>
    <ligand>
        <name>Zn(2+)</name>
        <dbReference type="ChEBI" id="CHEBI:29105"/>
        <label>2</label>
        <note>catalytic</note>
    </ligand>
</feature>
<keyword evidence="13" id="KW-0177">Collagen degradation</keyword>
<dbReference type="PIRSF" id="PIRSF001191">
    <property type="entry name" value="Peptidase_M10A_matrix"/>
    <property type="match status" value="1"/>
</dbReference>
<comment type="cofactor">
    <cofactor evidence="18">
        <name>Zn(2+)</name>
        <dbReference type="ChEBI" id="CHEBI:29105"/>
    </cofactor>
    <text evidence="18">Binds 2 Zn(2+) ions per subunit.</text>
</comment>
<feature type="binding site" evidence="18">
    <location>
        <position position="198"/>
    </location>
    <ligand>
        <name>Ca(2+)</name>
        <dbReference type="ChEBI" id="CHEBI:29108"/>
        <label>1</label>
    </ligand>
</feature>
<dbReference type="InterPro" id="IPR018487">
    <property type="entry name" value="Hemopexin-like_repeat"/>
</dbReference>
<keyword evidence="11 18" id="KW-0106">Calcium</keyword>
<dbReference type="InterPro" id="IPR021190">
    <property type="entry name" value="Pept_M10A"/>
</dbReference>
<dbReference type="InterPro" id="IPR001818">
    <property type="entry name" value="Pept_M10_metallopeptidase"/>
</dbReference>
<comment type="caution">
    <text evidence="26">The sequence shown here is derived from an EMBL/GenBank/DDBJ whole genome shotgun (WGS) entry which is preliminary data.</text>
</comment>
<evidence type="ECO:0000256" key="18">
    <source>
        <dbReference type="PIRSR" id="PIRSR621190-2"/>
    </source>
</evidence>
<dbReference type="InterPro" id="IPR036365">
    <property type="entry name" value="PGBD-like_sf"/>
</dbReference>
<keyword evidence="12" id="KW-0482">Metalloprotease</keyword>
<evidence type="ECO:0000256" key="6">
    <source>
        <dbReference type="ARBA" id="ARBA00022723"/>
    </source>
</evidence>
<evidence type="ECO:0000256" key="4">
    <source>
        <dbReference type="ARBA" id="ARBA00022530"/>
    </source>
</evidence>
<dbReference type="InterPro" id="IPR036375">
    <property type="entry name" value="Hemopexin-like_dom_sf"/>
</dbReference>
<evidence type="ECO:0000259" key="25">
    <source>
        <dbReference type="SMART" id="SM00235"/>
    </source>
</evidence>
<evidence type="ECO:0000256" key="21">
    <source>
        <dbReference type="PIRSR" id="PIRSR621190-5"/>
    </source>
</evidence>
<evidence type="ECO:0000256" key="9">
    <source>
        <dbReference type="ARBA" id="ARBA00022801"/>
    </source>
</evidence>
<feature type="binding site" evidence="18">
    <location>
        <position position="289"/>
    </location>
    <ligand>
        <name>Ca(2+)</name>
        <dbReference type="ChEBI" id="CHEBI:29108"/>
        <label>4</label>
    </ligand>
</feature>
<evidence type="ECO:0000256" key="17">
    <source>
        <dbReference type="PIRSR" id="PIRSR001191-2"/>
    </source>
</evidence>
<feature type="binding site" evidence="18">
    <location>
        <position position="383"/>
    </location>
    <ligand>
        <name>Ca(2+)</name>
        <dbReference type="ChEBI" id="CHEBI:29108"/>
        <label>5</label>
    </ligand>
</feature>
<feature type="short sequence motif" description="Cysteine switch" evidence="21">
    <location>
        <begin position="87"/>
        <end position="94"/>
    </location>
</feature>
<feature type="binding site" evidence="18">
    <location>
        <position position="173"/>
    </location>
    <ligand>
        <name>Ca(2+)</name>
        <dbReference type="ChEBI" id="CHEBI:29108"/>
        <label>3</label>
    </ligand>
</feature>
<dbReference type="FunFam" id="2.110.10.10:FF:000002">
    <property type="entry name" value="Matrix metallopeptidase 3"/>
    <property type="match status" value="1"/>
</dbReference>
<feature type="active site" evidence="16">
    <location>
        <position position="217"/>
    </location>
</feature>
<evidence type="ECO:0000256" key="2">
    <source>
        <dbReference type="ARBA" id="ARBA00010370"/>
    </source>
</evidence>
<evidence type="ECO:0000256" key="12">
    <source>
        <dbReference type="ARBA" id="ARBA00023049"/>
    </source>
</evidence>
<dbReference type="InterPro" id="IPR021158">
    <property type="entry name" value="Pept_M10A_Zn_BS"/>
</dbReference>
<evidence type="ECO:0000256" key="16">
    <source>
        <dbReference type="PIRSR" id="PIRSR001191-1"/>
    </source>
</evidence>
<dbReference type="InterPro" id="IPR033739">
    <property type="entry name" value="M10A_MMP"/>
</dbReference>
<dbReference type="PANTHER" id="PTHR10201:SF151">
    <property type="entry name" value="INTERSTITIAL COLLAGENASE"/>
    <property type="match status" value="1"/>
</dbReference>
<dbReference type="GO" id="GO:0046872">
    <property type="term" value="F:metal ion binding"/>
    <property type="evidence" value="ECO:0007669"/>
    <property type="project" value="UniProtKB-KW"/>
</dbReference>
<feature type="binding site" evidence="18">
    <location>
        <position position="172"/>
    </location>
    <ligand>
        <name>Ca(2+)</name>
        <dbReference type="ChEBI" id="CHEBI:29108"/>
        <label>3</label>
    </ligand>
</feature>
<dbReference type="CDD" id="cd00094">
    <property type="entry name" value="HX"/>
    <property type="match status" value="1"/>
</dbReference>
<keyword evidence="5" id="KW-0645">Protease</keyword>
<keyword evidence="4" id="KW-0272">Extracellular matrix</keyword>
<dbReference type="InterPro" id="IPR024079">
    <property type="entry name" value="MetalloPept_cat_dom_sf"/>
</dbReference>
<feature type="binding site" evidence="18">
    <location>
        <position position="193"/>
    </location>
    <ligand>
        <name>Zn(2+)</name>
        <dbReference type="ChEBI" id="CHEBI:29105"/>
        <label>1</label>
    </ligand>
</feature>
<feature type="binding site" evidence="18">
    <location>
        <position position="335"/>
    </location>
    <ligand>
        <name>Ca(2+)</name>
        <dbReference type="ChEBI" id="CHEBI:29108"/>
        <label>5</label>
    </ligand>
</feature>
<feature type="binding site" evidence="17">
    <location>
        <position position="220"/>
    </location>
    <ligand>
        <name>Zn(2+)</name>
        <dbReference type="ChEBI" id="CHEBI:29105"/>
        <label>2</label>
        <note>catalytic</note>
    </ligand>
</feature>
<feature type="chain" id="PRO_5044872525" description="Peptidase metallopeptidase domain-containing protein" evidence="24">
    <location>
        <begin position="19"/>
        <end position="469"/>
    </location>
</feature>
<feature type="binding site" evidence="18">
    <location>
        <position position="234"/>
    </location>
    <ligand>
        <name>Zn(2+)</name>
        <dbReference type="ChEBI" id="CHEBI:29105"/>
        <label>2</label>
        <note>catalytic</note>
    </ligand>
</feature>
<sequence>MQNCTVCFLLSLVIAAQTKPISKALKEEHEVMAEKYLQKYYNGKNQSRSGFQHKANLQLKLREMQQFFGLRVTEKLNSETLAVMKKPRCGVPDVADYATFEKEYKWNTNQLTYRIENYTPDMTVAEVDDAIERALQVWSKVTPLRFTRIYNGTADIMVSFSTGDHGDSSPFDGPDGYLAHAFPPYPGIGGDAHFDDDETFTYHSPYGYNLFSVAAHEFGHSMGLGHSQDIGALMYPTYTYQDMDKFVLPAGDLKGIQGLYGPNPDVNPDDPLPEPPTTPNACDPKLVFDAVTSVRGEMIFFKGRFLWRSHPTRPNREVKFIKTLFPDVPENIDAAYENSQSQQVFLFKGRKVWSLFGNYIGKAYPKDLSSLGIPKSVKSVSAALHDPHTSKTLFFVGKHYYSYDEIKRRMDKGYPKLVAEGFPGMTGKVTAAIKFRGFAYLYSGPNMFEYHYKSRRLFRVLSTNYLFNC</sequence>
<feature type="binding site" evidence="18">
    <location>
        <position position="381"/>
    </location>
    <ligand>
        <name>Ca(2+)</name>
        <dbReference type="ChEBI" id="CHEBI:29108"/>
        <label>4</label>
    </ligand>
</feature>
<feature type="binding site" evidence="17">
    <location>
        <position position="216"/>
    </location>
    <ligand>
        <name>Zn(2+)</name>
        <dbReference type="ChEBI" id="CHEBI:29105"/>
        <label>2</label>
        <note>catalytic</note>
    </ligand>
</feature>
<feature type="binding site" evidence="18">
    <location>
        <position position="121"/>
    </location>
    <ligand>
        <name>Ca(2+)</name>
        <dbReference type="ChEBI" id="CHEBI:29108"/>
        <label>1</label>
    </ligand>
</feature>
<dbReference type="SUPFAM" id="SSF55486">
    <property type="entry name" value="Metalloproteases ('zincins'), catalytic domain"/>
    <property type="match status" value="1"/>
</dbReference>
<feature type="binding site" evidence="18">
    <location>
        <position position="165"/>
    </location>
    <ligand>
        <name>Zn(2+)</name>
        <dbReference type="ChEBI" id="CHEBI:29105"/>
        <label>1</label>
    </ligand>
</feature>
<comment type="cofactor">
    <cofactor evidence="18">
        <name>Ca(2+)</name>
        <dbReference type="ChEBI" id="CHEBI:29108"/>
    </cofactor>
    <text evidence="18">Can bind about 5 Ca(2+) ions per subunit.</text>
</comment>
<accession>A0ABD1KGB2</accession>
<feature type="binding site" evidence="18">
    <location>
        <position position="198"/>
    </location>
    <ligand>
        <name>Ca(2+)</name>
        <dbReference type="ChEBI" id="CHEBI:29108"/>
        <label>3</label>
    </ligand>
</feature>
<dbReference type="PRINTS" id="PR00138">
    <property type="entry name" value="MATRIXIN"/>
</dbReference>
<dbReference type="SMART" id="SM00120">
    <property type="entry name" value="HX"/>
    <property type="match status" value="4"/>
</dbReference>
<feature type="binding site" evidence="18">
    <location>
        <position position="196"/>
    </location>
    <ligand>
        <name>Ca(2+)</name>
        <dbReference type="ChEBI" id="CHEBI:29108"/>
        <label>1</label>
    </ligand>
</feature>
<evidence type="ECO:0000256" key="23">
    <source>
        <dbReference type="SAM" id="MobiDB-lite"/>
    </source>
</evidence>
<dbReference type="GO" id="GO:0030574">
    <property type="term" value="P:collagen catabolic process"/>
    <property type="evidence" value="ECO:0007669"/>
    <property type="project" value="UniProtKB-KW"/>
</dbReference>
<feature type="modified residue" description="Phosphotyrosine; by PKDCC" evidence="20">
    <location>
        <position position="364"/>
    </location>
</feature>
<organism evidence="26 27">
    <name type="scientific">Coilia grayii</name>
    <name type="common">Gray's grenadier anchovy</name>
    <dbReference type="NCBI Taxonomy" id="363190"/>
    <lineage>
        <taxon>Eukaryota</taxon>
        <taxon>Metazoa</taxon>
        <taxon>Chordata</taxon>
        <taxon>Craniata</taxon>
        <taxon>Vertebrata</taxon>
        <taxon>Euteleostomi</taxon>
        <taxon>Actinopterygii</taxon>
        <taxon>Neopterygii</taxon>
        <taxon>Teleostei</taxon>
        <taxon>Clupei</taxon>
        <taxon>Clupeiformes</taxon>
        <taxon>Clupeoidei</taxon>
        <taxon>Engraulidae</taxon>
        <taxon>Coilinae</taxon>
        <taxon>Coilia</taxon>
    </lineage>
</organism>
<dbReference type="Pfam" id="PF00045">
    <property type="entry name" value="Hemopexin"/>
    <property type="match status" value="3"/>
</dbReference>
<dbReference type="SMART" id="SM00235">
    <property type="entry name" value="ZnMc"/>
    <property type="match status" value="1"/>
</dbReference>
<dbReference type="GO" id="GO:0008237">
    <property type="term" value="F:metallopeptidase activity"/>
    <property type="evidence" value="ECO:0007669"/>
    <property type="project" value="UniProtKB-KW"/>
</dbReference>
<dbReference type="Pfam" id="PF00413">
    <property type="entry name" value="Peptidase_M10"/>
    <property type="match status" value="1"/>
</dbReference>
<feature type="binding site" evidence="18">
    <location>
        <position position="180"/>
    </location>
    <ligand>
        <name>Zn(2+)</name>
        <dbReference type="ChEBI" id="CHEBI:29105"/>
        <label>1</label>
    </ligand>
</feature>
<feature type="binding site" evidence="18">
    <location>
        <position position="155"/>
    </location>
    <ligand>
        <name>Ca(2+)</name>
        <dbReference type="ChEBI" id="CHEBI:29108"/>
        <label>2</label>
    </ligand>
</feature>
<evidence type="ECO:0000256" key="5">
    <source>
        <dbReference type="ARBA" id="ARBA00022670"/>
    </source>
</evidence>
<dbReference type="GO" id="GO:0006508">
    <property type="term" value="P:proteolysis"/>
    <property type="evidence" value="ECO:0007669"/>
    <property type="project" value="UniProtKB-KW"/>
</dbReference>
<keyword evidence="3" id="KW-0964">Secreted</keyword>
<keyword evidence="27" id="KW-1185">Reference proteome</keyword>
<evidence type="ECO:0000256" key="1">
    <source>
        <dbReference type="ARBA" id="ARBA00004498"/>
    </source>
</evidence>
<evidence type="ECO:0000256" key="15">
    <source>
        <dbReference type="ARBA" id="ARBA00023157"/>
    </source>
</evidence>
<keyword evidence="9" id="KW-0378">Hydrolase</keyword>